<protein>
    <submittedName>
        <fullName evidence="2">Uncharacterized protein</fullName>
    </submittedName>
</protein>
<evidence type="ECO:0000256" key="1">
    <source>
        <dbReference type="SAM" id="MobiDB-lite"/>
    </source>
</evidence>
<dbReference type="Proteomes" id="UP001321542">
    <property type="component" value="Chromosome"/>
</dbReference>
<evidence type="ECO:0000313" key="3">
    <source>
        <dbReference type="Proteomes" id="UP001321542"/>
    </source>
</evidence>
<sequence length="99" mass="10529">MSSCILRLPPPIGEVVPGGEGAGMVRTQYPHHLLHQHLEGLESTLRIPCPPPIGEVVPGARRSWAGRPPCDEEAGDPGGEADEADFRNERSVAVVSPFA</sequence>
<reference evidence="2 3" key="1">
    <citation type="journal article" date="2010" name="ChemBioChem">
        <title>Cloning and characterization of the biosynthetic gene cluster of 16-membered macrolide antibiotic FD-891: involvement of a dual functional cytochrome P450 monooxygenase catalyzing epoxidation and hydroxylation.</title>
        <authorList>
            <person name="Kudo F."/>
            <person name="Motegi A."/>
            <person name="Mizoue K."/>
            <person name="Eguchi T."/>
        </authorList>
    </citation>
    <scope>NUCLEOTIDE SEQUENCE [LARGE SCALE GENOMIC DNA]</scope>
    <source>
        <strain evidence="2 3">A-8890</strain>
    </source>
</reference>
<feature type="region of interest" description="Disordered" evidence="1">
    <location>
        <begin position="60"/>
        <end position="99"/>
    </location>
</feature>
<keyword evidence="3" id="KW-1185">Reference proteome</keyword>
<reference evidence="2 3" key="2">
    <citation type="journal article" date="2023" name="ChemBioChem">
        <title>Acyltransferase Domain Exchange between Two Independent Type I Polyketide Synthases in the Same Producer Strain of Macrolide Antibiotics.</title>
        <authorList>
            <person name="Kudo F."/>
            <person name="Kishikawa K."/>
            <person name="Tsuboi K."/>
            <person name="Kido T."/>
            <person name="Usui T."/>
            <person name="Hashimoto J."/>
            <person name="Shin-Ya K."/>
            <person name="Miyanaga A."/>
            <person name="Eguchi T."/>
        </authorList>
    </citation>
    <scope>NUCLEOTIDE SEQUENCE [LARGE SCALE GENOMIC DNA]</scope>
    <source>
        <strain evidence="2 3">A-8890</strain>
    </source>
</reference>
<dbReference type="EMBL" id="AP018448">
    <property type="protein sequence ID" value="BBC29401.1"/>
    <property type="molecule type" value="Genomic_DNA"/>
</dbReference>
<evidence type="ECO:0000313" key="2">
    <source>
        <dbReference type="EMBL" id="BBC29401.1"/>
    </source>
</evidence>
<feature type="compositionally biased region" description="Acidic residues" evidence="1">
    <location>
        <begin position="71"/>
        <end position="83"/>
    </location>
</feature>
<name>A0ABN5V8H0_9ACTN</name>
<organism evidence="2 3">
    <name type="scientific">Streptomyces graminofaciens</name>
    <dbReference type="NCBI Taxonomy" id="68212"/>
    <lineage>
        <taxon>Bacteria</taxon>
        <taxon>Bacillati</taxon>
        <taxon>Actinomycetota</taxon>
        <taxon>Actinomycetes</taxon>
        <taxon>Kitasatosporales</taxon>
        <taxon>Streptomycetaceae</taxon>
        <taxon>Streptomyces</taxon>
    </lineage>
</organism>
<proteinExistence type="predicted"/>
<accession>A0ABN5V8H0</accession>
<gene>
    <name evidence="2" type="ORF">SGFS_006950</name>
</gene>